<comment type="caution">
    <text evidence="2">The sequence shown here is derived from an EMBL/GenBank/DDBJ whole genome shotgun (WGS) entry which is preliminary data.</text>
</comment>
<evidence type="ECO:0000256" key="1">
    <source>
        <dbReference type="SAM" id="Phobius"/>
    </source>
</evidence>
<protein>
    <recommendedName>
        <fullName evidence="4">Metal-dependent hydrolase</fullName>
    </recommendedName>
</protein>
<accession>A0A1Q8Q2R6</accession>
<name>A0A1Q8Q2R6_9BACI</name>
<evidence type="ECO:0000313" key="3">
    <source>
        <dbReference type="Proteomes" id="UP000185568"/>
    </source>
</evidence>
<dbReference type="Proteomes" id="UP000185568">
    <property type="component" value="Unassembled WGS sequence"/>
</dbReference>
<dbReference type="PANTHER" id="PTHR35531">
    <property type="entry name" value="INNER MEMBRANE PROTEIN YBCI-RELATED"/>
    <property type="match status" value="1"/>
</dbReference>
<dbReference type="AlphaFoldDB" id="A0A1Q8Q2R6"/>
<feature type="transmembrane region" description="Helical" evidence="1">
    <location>
        <begin position="86"/>
        <end position="103"/>
    </location>
</feature>
<dbReference type="InterPro" id="IPR007404">
    <property type="entry name" value="YdjM-like"/>
</dbReference>
<keyword evidence="1" id="KW-0812">Transmembrane</keyword>
<dbReference type="Pfam" id="PF04307">
    <property type="entry name" value="YdjM"/>
    <property type="match status" value="1"/>
</dbReference>
<dbReference type="PANTHER" id="PTHR35531:SF1">
    <property type="entry name" value="INNER MEMBRANE PROTEIN YBCI-RELATED"/>
    <property type="match status" value="1"/>
</dbReference>
<keyword evidence="1" id="KW-0472">Membrane</keyword>
<keyword evidence="3" id="KW-1185">Reference proteome</keyword>
<feature type="transmembrane region" description="Helical" evidence="1">
    <location>
        <begin position="166"/>
        <end position="186"/>
    </location>
</feature>
<feature type="transmembrane region" description="Helical" evidence="1">
    <location>
        <begin position="60"/>
        <end position="80"/>
    </location>
</feature>
<feature type="transmembrane region" description="Helical" evidence="1">
    <location>
        <begin position="127"/>
        <end position="146"/>
    </location>
</feature>
<keyword evidence="1" id="KW-1133">Transmembrane helix</keyword>
<gene>
    <name evidence="2" type="ORF">BTO30_14005</name>
</gene>
<organism evidence="2 3">
    <name type="scientific">Domibacillus antri</name>
    <dbReference type="NCBI Taxonomy" id="1714264"/>
    <lineage>
        <taxon>Bacteria</taxon>
        <taxon>Bacillati</taxon>
        <taxon>Bacillota</taxon>
        <taxon>Bacilli</taxon>
        <taxon>Bacillales</taxon>
        <taxon>Bacillaceae</taxon>
        <taxon>Domibacillus</taxon>
    </lineage>
</organism>
<sequence>MKGSTHAAIGAAAGLGVSIWINASPLETAVLSGIGAISALVPDLDVNGKLANKITVEKKWLILFFTAAGLMLALYSYFMLFGIKQMSGFFISIGLLLLPRLFIKQRTMLFLTGAVVLYAGRRIDELWIIYMALFIIFSSLVSHRTWTHSIIGIVLFGFVASEIVNTYPIPGLFATLIISYTSHLAADMKILPANKKGVKWFYPLWKKEF</sequence>
<reference evidence="2 3" key="1">
    <citation type="submission" date="2016-12" db="EMBL/GenBank/DDBJ databases">
        <title>Domibacillus antri genome sequencing.</title>
        <authorList>
            <person name="Verma A."/>
            <person name="Krishnamurthi S."/>
        </authorList>
    </citation>
    <scope>NUCLEOTIDE SEQUENCE [LARGE SCALE GENOMIC DNA]</scope>
    <source>
        <strain evidence="2 3">XD80</strain>
    </source>
</reference>
<dbReference type="OrthoDB" id="2706144at2"/>
<dbReference type="STRING" id="1714264.BTO30_14005"/>
<evidence type="ECO:0000313" key="2">
    <source>
        <dbReference type="EMBL" id="OLN21592.1"/>
    </source>
</evidence>
<dbReference type="EMBL" id="MSDU01000038">
    <property type="protein sequence ID" value="OLN21592.1"/>
    <property type="molecule type" value="Genomic_DNA"/>
</dbReference>
<evidence type="ECO:0008006" key="4">
    <source>
        <dbReference type="Google" id="ProtNLM"/>
    </source>
</evidence>
<proteinExistence type="predicted"/>
<dbReference type="RefSeq" id="WP_075399337.1">
    <property type="nucleotide sequence ID" value="NZ_MSDU01000038.1"/>
</dbReference>